<gene>
    <name evidence="3" type="ORF">TVAG_147390</name>
</gene>
<accession>A2G7S3</accession>
<dbReference type="VEuPathDB" id="TrichDB:TVAGG3_0322140"/>
<protein>
    <submittedName>
        <fullName evidence="3">Uncharacterized protein</fullName>
    </submittedName>
</protein>
<dbReference type="Proteomes" id="UP000001542">
    <property type="component" value="Unassembled WGS sequence"/>
</dbReference>
<dbReference type="KEGG" id="tva:4744445"/>
<feature type="transmembrane region" description="Helical" evidence="2">
    <location>
        <begin position="615"/>
        <end position="639"/>
    </location>
</feature>
<reference evidence="3" key="2">
    <citation type="journal article" date="2007" name="Science">
        <title>Draft genome sequence of the sexually transmitted pathogen Trichomonas vaginalis.</title>
        <authorList>
            <person name="Carlton J.M."/>
            <person name="Hirt R.P."/>
            <person name="Silva J.C."/>
            <person name="Delcher A.L."/>
            <person name="Schatz M."/>
            <person name="Zhao Q."/>
            <person name="Wortman J.R."/>
            <person name="Bidwell S.L."/>
            <person name="Alsmark U.C.M."/>
            <person name="Besteiro S."/>
            <person name="Sicheritz-Ponten T."/>
            <person name="Noel C.J."/>
            <person name="Dacks J.B."/>
            <person name="Foster P.G."/>
            <person name="Simillion C."/>
            <person name="Van de Peer Y."/>
            <person name="Miranda-Saavedra D."/>
            <person name="Barton G.J."/>
            <person name="Westrop G.D."/>
            <person name="Mueller S."/>
            <person name="Dessi D."/>
            <person name="Fiori P.L."/>
            <person name="Ren Q."/>
            <person name="Paulsen I."/>
            <person name="Zhang H."/>
            <person name="Bastida-Corcuera F.D."/>
            <person name="Simoes-Barbosa A."/>
            <person name="Brown M.T."/>
            <person name="Hayes R.D."/>
            <person name="Mukherjee M."/>
            <person name="Okumura C.Y."/>
            <person name="Schneider R."/>
            <person name="Smith A.J."/>
            <person name="Vanacova S."/>
            <person name="Villalvazo M."/>
            <person name="Haas B.J."/>
            <person name="Pertea M."/>
            <person name="Feldblyum T.V."/>
            <person name="Utterback T.R."/>
            <person name="Shu C.L."/>
            <person name="Osoegawa K."/>
            <person name="de Jong P.J."/>
            <person name="Hrdy I."/>
            <person name="Horvathova L."/>
            <person name="Zubacova Z."/>
            <person name="Dolezal P."/>
            <person name="Malik S.B."/>
            <person name="Logsdon J.M. Jr."/>
            <person name="Henze K."/>
            <person name="Gupta A."/>
            <person name="Wang C.C."/>
            <person name="Dunne R.L."/>
            <person name="Upcroft J.A."/>
            <person name="Upcroft P."/>
            <person name="White O."/>
            <person name="Salzberg S.L."/>
            <person name="Tang P."/>
            <person name="Chiu C.-H."/>
            <person name="Lee Y.-S."/>
            <person name="Embley T.M."/>
            <person name="Coombs G.H."/>
            <person name="Mottram J.C."/>
            <person name="Tachezy J."/>
            <person name="Fraser-Liggett C.M."/>
            <person name="Johnson P.J."/>
        </authorList>
    </citation>
    <scope>NUCLEOTIDE SEQUENCE [LARGE SCALE GENOMIC DNA]</scope>
    <source>
        <strain evidence="3">G3</strain>
    </source>
</reference>
<dbReference type="EMBL" id="DS114570">
    <property type="protein sequence ID" value="EAX86797.1"/>
    <property type="molecule type" value="Genomic_DNA"/>
</dbReference>
<sequence length="706" mass="79240">MFLLCLISLTKSIDYTGIQGEMMSIKCEDNYIFEECIFRYHGNYDSSSALFIHDGTNSQRVSLYRTTFSNCQANQGGAFSFTGKYQLYLRSVCIYNASTDDKAGLFYVQMEYQPQFSYISCSDSTSLCQTELFLNEGPNIEHMNVSACSATYSRTTTYWSYGVLYVQCDSIVNLRYSNFESCYSPDGIVYNYRTSKNFLVQYCTFRKNKVDDYSMIYCEDCSGEMTIMNSYFINNNLNSKGYFAGDNSIINLASSVYVDSTAKSWSVTTKGMIYVESIDLPNYQYFQSDECHAINPLPEMTRTFEPTLIETAMQTPHVTPVSTVMMTPFNTADITPIQTPFFIEKNTAFETPYTTPYLSPELTAIETPIKTPNVTPFDTELETPSFTPSNTEAQTPIITAFETPFITEKETNAFTPVDTVVNTPEVTMNETPFMSPYSTAHETAVNTPEITVFQTPFIFPEITAYRTVINTPDVTMIKTPFVSPFITAYETAENTPEFTAVETPFETHQNTPFETAKETPFVTPAITVIETPFETAESTPNETPYISPDVTVFATPEVTAKETSTIDSSLSDITTEPSKETFSSLSSESSSPGITGNTNAEGGKAAKSTKGKSNILIIIIVSIVIALIIISLIVVYVIYRKRKENSESEDPSSQEMNETVISNQISANETFVSYDNPLFTTEIEDESDPFRRDFEENDVSYFNFNN</sequence>
<reference evidence="3" key="1">
    <citation type="submission" date="2006-10" db="EMBL/GenBank/DDBJ databases">
        <authorList>
            <person name="Amadeo P."/>
            <person name="Zhao Q."/>
            <person name="Wortman J."/>
            <person name="Fraser-Liggett C."/>
            <person name="Carlton J."/>
        </authorList>
    </citation>
    <scope>NUCLEOTIDE SEQUENCE</scope>
    <source>
        <strain evidence="3">G3</strain>
    </source>
</reference>
<dbReference type="PANTHER" id="PTHR46155:SF1">
    <property type="entry name" value="BIFUNCTIONAL INHIBITOR_LIPID-TRANSFER PROTEIN_SEED STORAGE 2S ALBUMIN SUPERFAMILY PROTEIN"/>
    <property type="match status" value="1"/>
</dbReference>
<keyword evidence="2" id="KW-1133">Transmembrane helix</keyword>
<keyword evidence="2" id="KW-0812">Transmembrane</keyword>
<evidence type="ECO:0000313" key="3">
    <source>
        <dbReference type="EMBL" id="EAX86797.1"/>
    </source>
</evidence>
<dbReference type="PANTHER" id="PTHR46155">
    <property type="entry name" value="BIFUNCTIONAL INHIBITOR/LIPID-TRANSFER PROTEIN/SEED STORAGE 2S ALBUMIN SUPERFAMILY PROTEIN"/>
    <property type="match status" value="1"/>
</dbReference>
<dbReference type="OrthoDB" id="418634at2759"/>
<name>A2G7S3_TRIV3</name>
<feature type="region of interest" description="Disordered" evidence="1">
    <location>
        <begin position="563"/>
        <end position="607"/>
    </location>
</feature>
<feature type="compositionally biased region" description="Low complexity" evidence="1">
    <location>
        <begin position="563"/>
        <end position="591"/>
    </location>
</feature>
<dbReference type="AlphaFoldDB" id="A2G7S3"/>
<evidence type="ECO:0000256" key="1">
    <source>
        <dbReference type="SAM" id="MobiDB-lite"/>
    </source>
</evidence>
<dbReference type="VEuPathDB" id="TrichDB:TVAG_147390"/>
<proteinExistence type="predicted"/>
<dbReference type="RefSeq" id="XP_001299727.1">
    <property type="nucleotide sequence ID" value="XM_001299726.1"/>
</dbReference>
<organism evidence="3 4">
    <name type="scientific">Trichomonas vaginalis (strain ATCC PRA-98 / G3)</name>
    <dbReference type="NCBI Taxonomy" id="412133"/>
    <lineage>
        <taxon>Eukaryota</taxon>
        <taxon>Metamonada</taxon>
        <taxon>Parabasalia</taxon>
        <taxon>Trichomonadida</taxon>
        <taxon>Trichomonadidae</taxon>
        <taxon>Trichomonas</taxon>
    </lineage>
</organism>
<keyword evidence="2" id="KW-0472">Membrane</keyword>
<dbReference type="InParanoid" id="A2G7S3"/>
<evidence type="ECO:0000313" key="4">
    <source>
        <dbReference type="Proteomes" id="UP000001542"/>
    </source>
</evidence>
<keyword evidence="4" id="KW-1185">Reference proteome</keyword>
<evidence type="ECO:0000256" key="2">
    <source>
        <dbReference type="SAM" id="Phobius"/>
    </source>
</evidence>